<name>A0A840YTI7_9SPHN</name>
<proteinExistence type="predicted"/>
<dbReference type="AlphaFoldDB" id="A0A840YTI7"/>
<dbReference type="EMBL" id="JACIJF010000033">
    <property type="protein sequence ID" value="MBB5712975.1"/>
    <property type="molecule type" value="Genomic_DNA"/>
</dbReference>
<dbReference type="InterPro" id="IPR004919">
    <property type="entry name" value="GmrSD_N"/>
</dbReference>
<dbReference type="PANTHER" id="PTHR35149">
    <property type="entry name" value="SLL5132 PROTEIN"/>
    <property type="match status" value="1"/>
</dbReference>
<evidence type="ECO:0000259" key="1">
    <source>
        <dbReference type="Pfam" id="PF03235"/>
    </source>
</evidence>
<evidence type="ECO:0000313" key="4">
    <source>
        <dbReference type="Proteomes" id="UP000527143"/>
    </source>
</evidence>
<evidence type="ECO:0000259" key="2">
    <source>
        <dbReference type="Pfam" id="PF07510"/>
    </source>
</evidence>
<organism evidence="3 4">
    <name type="scientific">Sphingomonas xinjiangensis</name>
    <dbReference type="NCBI Taxonomy" id="643568"/>
    <lineage>
        <taxon>Bacteria</taxon>
        <taxon>Pseudomonadati</taxon>
        <taxon>Pseudomonadota</taxon>
        <taxon>Alphaproteobacteria</taxon>
        <taxon>Sphingomonadales</taxon>
        <taxon>Sphingomonadaceae</taxon>
        <taxon>Sphingomonas</taxon>
    </lineage>
</organism>
<dbReference type="Proteomes" id="UP000527143">
    <property type="component" value="Unassembled WGS sequence"/>
</dbReference>
<dbReference type="InterPro" id="IPR011089">
    <property type="entry name" value="GmrSD_C"/>
</dbReference>
<feature type="domain" description="GmrSD restriction endonucleases N-terminal" evidence="1">
    <location>
        <begin position="10"/>
        <end position="247"/>
    </location>
</feature>
<evidence type="ECO:0000313" key="3">
    <source>
        <dbReference type="EMBL" id="MBB5712975.1"/>
    </source>
</evidence>
<sequence>MQPSYISVMNVFTQQTRYTVPLFQRPYVWKKEDQWQPLWDDVREAAERVLNAQGKPVSSHFLGTVVLDQTLNPTFSLPRREVIDGQQRLTTLQLVLKAAEHALDELRTVVADDDNATRSVDIASRQIAPLTSNPAYAEDEERYKVWPTNEDRPAFRDVMDSTVSQGPKLPDTRMAQAYRFFRDEFRGWLMVGPHGQRAMALASALKDHLRLIVLDLDTTDEPQAIFETLNAHGTPLLPADLIKNWLLWEGTRQSLATDTLYLDYWQPFDREIDHWRAPTGTGHAARARVDAFLGNWLTRHVRQPIPAKHLYDRFLAFVRGNGPRTAEGKLDVVALMSDIAEDAKRFRLIEHSSGKTRFDTFLRRLGVMDIVVFHPLLLELMGRPGSDDADRDEAGVALESYLVRRVVCGYQTRGYGTLAISLLDRVAAVPADQPAAPAIVAALAEATGSDRWPDDEAFRSEWCRKKFYGNLRRNRVLMILRAIEEQYQREGIKSEPVLSFNFDELEIEHILPQTWEPHWPLDESVTTREDRNWWLHGIGNLTLVSGSLNKELSHGPWVAAADAPSKRAGLQLHSKLDLNARLLRDFPEIWNETGMKTRAETLFDSARHIWPVAGQK</sequence>
<evidence type="ECO:0008006" key="5">
    <source>
        <dbReference type="Google" id="ProtNLM"/>
    </source>
</evidence>
<accession>A0A840YTI7</accession>
<dbReference type="RefSeq" id="WP_184091904.1">
    <property type="nucleotide sequence ID" value="NZ_JACIJF010000033.1"/>
</dbReference>
<protein>
    <recommendedName>
        <fullName evidence="5">DUF262 domain-containing protein</fullName>
    </recommendedName>
</protein>
<dbReference type="Pfam" id="PF07510">
    <property type="entry name" value="GmrSD_C"/>
    <property type="match status" value="1"/>
</dbReference>
<dbReference type="PANTHER" id="PTHR35149:SF1">
    <property type="entry name" value="DUF5655 DOMAIN-CONTAINING PROTEIN"/>
    <property type="match status" value="1"/>
</dbReference>
<dbReference type="Pfam" id="PF03235">
    <property type="entry name" value="GmrSD_N"/>
    <property type="match status" value="1"/>
</dbReference>
<feature type="domain" description="GmrSD restriction endonucleases C-terminal" evidence="2">
    <location>
        <begin position="452"/>
        <end position="603"/>
    </location>
</feature>
<keyword evidence="4" id="KW-1185">Reference proteome</keyword>
<reference evidence="3 4" key="1">
    <citation type="submission" date="2020-08" db="EMBL/GenBank/DDBJ databases">
        <title>Genomic Encyclopedia of Type Strains, Phase IV (KMG-IV): sequencing the most valuable type-strain genomes for metagenomic binning, comparative biology and taxonomic classification.</title>
        <authorList>
            <person name="Goeker M."/>
        </authorList>
    </citation>
    <scope>NUCLEOTIDE SEQUENCE [LARGE SCALE GENOMIC DNA]</scope>
    <source>
        <strain evidence="3 4">DSM 26736</strain>
    </source>
</reference>
<gene>
    <name evidence="3" type="ORF">FHT02_004237</name>
</gene>
<comment type="caution">
    <text evidence="3">The sequence shown here is derived from an EMBL/GenBank/DDBJ whole genome shotgun (WGS) entry which is preliminary data.</text>
</comment>